<sequence>MIRSGSPRRTRPARRTSTRSRTSIPSSRRTSSGDTSRVATAPSRSSGTSSRRGIDVVSRGRRDADIRRHKPKREPKHRILIVAEGKATERHYFSAFRQKVKNPLVHVEVARETGVPVTVVEIAKRERDIAAQRAKEEKDENLLWNEVWAVIDVDEHPNLEAAQKAATESSIRMAVSNPCFELWLLLHFQDQRAHIHRHKAQSMMRQHLPDYDKVLDGKSFDRIHAGYEDALRRARELAEEAARHGSPGRNPSTGVPALTESIRAGGAR</sequence>
<gene>
    <name evidence="2" type="ORF">GF068_12910</name>
</gene>
<evidence type="ECO:0000256" key="1">
    <source>
        <dbReference type="SAM" id="MobiDB-lite"/>
    </source>
</evidence>
<comment type="caution">
    <text evidence="2">The sequence shown here is derived from an EMBL/GenBank/DDBJ whole genome shotgun (WGS) entry which is preliminary data.</text>
</comment>
<evidence type="ECO:0000313" key="2">
    <source>
        <dbReference type="EMBL" id="MRG92823.1"/>
    </source>
</evidence>
<organism evidence="2 3">
    <name type="scientific">Polyangium spumosum</name>
    <dbReference type="NCBI Taxonomy" id="889282"/>
    <lineage>
        <taxon>Bacteria</taxon>
        <taxon>Pseudomonadati</taxon>
        <taxon>Myxococcota</taxon>
        <taxon>Polyangia</taxon>
        <taxon>Polyangiales</taxon>
        <taxon>Polyangiaceae</taxon>
        <taxon>Polyangium</taxon>
    </lineage>
</organism>
<feature type="region of interest" description="Disordered" evidence="1">
    <location>
        <begin position="1"/>
        <end position="77"/>
    </location>
</feature>
<feature type="region of interest" description="Disordered" evidence="1">
    <location>
        <begin position="238"/>
        <end position="268"/>
    </location>
</feature>
<dbReference type="Pfam" id="PF13707">
    <property type="entry name" value="RloB"/>
    <property type="match status" value="1"/>
</dbReference>
<evidence type="ECO:0000313" key="3">
    <source>
        <dbReference type="Proteomes" id="UP000440224"/>
    </source>
</evidence>
<dbReference type="EMBL" id="WJIE01000003">
    <property type="protein sequence ID" value="MRG92823.1"/>
    <property type="molecule type" value="Genomic_DNA"/>
</dbReference>
<proteinExistence type="predicted"/>
<feature type="compositionally biased region" description="Basic and acidic residues" evidence="1">
    <location>
        <begin position="52"/>
        <end position="66"/>
    </location>
</feature>
<reference evidence="2 3" key="1">
    <citation type="submission" date="2019-10" db="EMBL/GenBank/DDBJ databases">
        <title>A soil myxobacterium in the family Polyangiaceae.</title>
        <authorList>
            <person name="Li Y."/>
            <person name="Wang J."/>
        </authorList>
    </citation>
    <scope>NUCLEOTIDE SEQUENCE [LARGE SCALE GENOMIC DNA]</scope>
    <source>
        <strain evidence="2 3">DSM 14734</strain>
    </source>
</reference>
<name>A0A6N7PL67_9BACT</name>
<feature type="compositionally biased region" description="Basic residues" evidence="1">
    <location>
        <begin position="67"/>
        <end position="77"/>
    </location>
</feature>
<dbReference type="AlphaFoldDB" id="A0A6N7PL67"/>
<accession>A0A6N7PL67</accession>
<dbReference type="InterPro" id="IPR025591">
    <property type="entry name" value="RloB"/>
</dbReference>
<keyword evidence="3" id="KW-1185">Reference proteome</keyword>
<feature type="compositionally biased region" description="Low complexity" evidence="1">
    <location>
        <begin position="19"/>
        <end position="51"/>
    </location>
</feature>
<protein>
    <submittedName>
        <fullName evidence="2">RloB domain-containing protein</fullName>
    </submittedName>
</protein>
<feature type="compositionally biased region" description="Basic residues" evidence="1">
    <location>
        <begin position="1"/>
        <end position="18"/>
    </location>
</feature>
<dbReference type="Proteomes" id="UP000440224">
    <property type="component" value="Unassembled WGS sequence"/>
</dbReference>